<name>A0A9Y1BMW0_9ARCH</name>
<protein>
    <submittedName>
        <fullName evidence="1">Uncharacterized protein</fullName>
    </submittedName>
</protein>
<evidence type="ECO:0000313" key="1">
    <source>
        <dbReference type="EMBL" id="UJG41978.1"/>
    </source>
</evidence>
<dbReference type="EMBL" id="CP084166">
    <property type="protein sequence ID" value="UJG41978.1"/>
    <property type="molecule type" value="Genomic_DNA"/>
</dbReference>
<gene>
    <name evidence="1" type="ORF">K9W45_05805</name>
</gene>
<dbReference type="Proteomes" id="UP001201020">
    <property type="component" value="Chromosome"/>
</dbReference>
<dbReference type="AlphaFoldDB" id="A0A9Y1BMW0"/>
<accession>A0A9Y1BMW0</accession>
<reference evidence="1" key="1">
    <citation type="journal article" date="2022" name="Nat. Microbiol.">
        <title>Unique mobile elements and scalable gene flow at the prokaryote-eukaryote boundary revealed by circularized Asgard archaea genomes.</title>
        <authorList>
            <person name="Wu F."/>
            <person name="Speth D.R."/>
            <person name="Philosof A."/>
            <person name="Cremiere A."/>
            <person name="Narayanan A."/>
            <person name="Barco R.A."/>
            <person name="Connon S.A."/>
            <person name="Amend J.P."/>
            <person name="Antoshechkin I.A."/>
            <person name="Orphan V.J."/>
        </authorList>
    </citation>
    <scope>NUCLEOTIDE SEQUENCE</scope>
    <source>
        <strain evidence="1">PM71</strain>
    </source>
</reference>
<organism evidence="1">
    <name type="scientific">Candidatus Heimdallarchaeum aukensis</name>
    <dbReference type="NCBI Taxonomy" id="2876573"/>
    <lineage>
        <taxon>Archaea</taxon>
        <taxon>Promethearchaeati</taxon>
        <taxon>Candidatus Heimdallarchaeota</taxon>
        <taxon>Candidatus Heimdallarchaeia (ex Rinke et al. 2021) (nom. nud.)</taxon>
        <taxon>Candidatus Heimdallarchaeales</taxon>
        <taxon>Candidatus Heimdallarchaeaceae</taxon>
        <taxon>Candidatus Heimdallarchaeum</taxon>
    </lineage>
</organism>
<proteinExistence type="predicted"/>
<sequence>MHLEKSLEFPVGIYEYLVRKANSAVNELFISISYPNVRIKFLELKRKGSWNTVDWLFSEIGKRLIRIKEKYDLDFGDQYTKKEVRLDFRVHDTYREIMISGFTKIPIKSFKNILTIVVWSWIVFTTGVKPNESENAQKMLDKFTKKVEEFQVYWNRKSRIRKPLDRPRKCYICGKEAKFLNNWKYEHNGIVEDVFTPVCNTHSSRIF</sequence>